<organism evidence="1 2">
    <name type="scientific">Auxenochlorella protothecoides</name>
    <name type="common">Green microalga</name>
    <name type="synonym">Chlorella protothecoides</name>
    <dbReference type="NCBI Taxonomy" id="3075"/>
    <lineage>
        <taxon>Eukaryota</taxon>
        <taxon>Viridiplantae</taxon>
        <taxon>Chlorophyta</taxon>
        <taxon>core chlorophytes</taxon>
        <taxon>Trebouxiophyceae</taxon>
        <taxon>Chlorellales</taxon>
        <taxon>Chlorellaceae</taxon>
        <taxon>Auxenochlorella</taxon>
    </lineage>
</organism>
<proteinExistence type="predicted"/>
<dbReference type="EMBL" id="QOKY01000198">
    <property type="protein sequence ID" value="RMZ53428.1"/>
    <property type="molecule type" value="Genomic_DNA"/>
</dbReference>
<evidence type="ECO:0000313" key="2">
    <source>
        <dbReference type="Proteomes" id="UP000279271"/>
    </source>
</evidence>
<dbReference type="Proteomes" id="UP000279271">
    <property type="component" value="Unassembled WGS sequence"/>
</dbReference>
<sequence>MTRYSPRRTALMAAAGLCVAGPAGHVFLGWMEQHVMAATPMSRTAVALKFTLDQVLGLVLWQAAFLTINPSYRAAARNLLRGRETAVV</sequence>
<accession>A0A3M7KSC7</accession>
<name>A0A3M7KSC7_AUXPR</name>
<gene>
    <name evidence="1" type="ORF">APUTEX25_004916</name>
</gene>
<reference evidence="2" key="1">
    <citation type="journal article" date="2018" name="Algal Res.">
        <title>Characterization of plant carbon substrate utilization by Auxenochlorella protothecoides.</title>
        <authorList>
            <person name="Vogler B.W."/>
            <person name="Starkenburg S.R."/>
            <person name="Sudasinghe N."/>
            <person name="Schambach J.Y."/>
            <person name="Rollin J.A."/>
            <person name="Pattathil S."/>
            <person name="Barry A.N."/>
        </authorList>
    </citation>
    <scope>NUCLEOTIDE SEQUENCE [LARGE SCALE GENOMIC DNA]</scope>
    <source>
        <strain evidence="2">UTEX 25</strain>
    </source>
</reference>
<evidence type="ECO:0000313" key="1">
    <source>
        <dbReference type="EMBL" id="RMZ53428.1"/>
    </source>
</evidence>
<dbReference type="AlphaFoldDB" id="A0A3M7KSC7"/>
<protein>
    <submittedName>
        <fullName evidence="1">Uncharacterized protein</fullName>
    </submittedName>
</protein>
<comment type="caution">
    <text evidence="1">The sequence shown here is derived from an EMBL/GenBank/DDBJ whole genome shotgun (WGS) entry which is preliminary data.</text>
</comment>